<proteinExistence type="predicted"/>
<sequence length="135" mass="15115">MTVWISTAARLERNRLSAAQRQDCKLVVRTVSGETGVRYCDFFAPSRLGLHTAAARQLAMYLCHVLLGMTLTQVGQFFGRDRTTVAYACAHVEDMRDDGGDYDRRLVALEERIETARRQPCVLEVTPPETAHASV</sequence>
<dbReference type="SUPFAM" id="SSF48295">
    <property type="entry name" value="TrpR-like"/>
    <property type="match status" value="1"/>
</dbReference>
<dbReference type="EMBL" id="CP146275">
    <property type="protein sequence ID" value="WWT31991.1"/>
    <property type="molecule type" value="Genomic_DNA"/>
</dbReference>
<keyword evidence="3" id="KW-1185">Reference proteome</keyword>
<dbReference type="InterPro" id="IPR010921">
    <property type="entry name" value="Trp_repressor/repl_initiator"/>
</dbReference>
<dbReference type="CDD" id="cd06571">
    <property type="entry name" value="Bac_DnaA_C"/>
    <property type="match status" value="1"/>
</dbReference>
<gene>
    <name evidence="2" type="ORF">V6617_13355</name>
</gene>
<evidence type="ECO:0000313" key="2">
    <source>
        <dbReference type="EMBL" id="WWT31991.1"/>
    </source>
</evidence>
<dbReference type="Proteomes" id="UP001369958">
    <property type="component" value="Chromosome"/>
</dbReference>
<name>A0ABZ2I077_9HYPH</name>
<organism evidence="2 3">
    <name type="scientific">Pelagibacterium nitratireducens</name>
    <dbReference type="NCBI Taxonomy" id="1046114"/>
    <lineage>
        <taxon>Bacteria</taxon>
        <taxon>Pseudomonadati</taxon>
        <taxon>Pseudomonadota</taxon>
        <taxon>Alphaproteobacteria</taxon>
        <taxon>Hyphomicrobiales</taxon>
        <taxon>Devosiaceae</taxon>
        <taxon>Pelagibacterium</taxon>
    </lineage>
</organism>
<dbReference type="RefSeq" id="WP_338607456.1">
    <property type="nucleotide sequence ID" value="NZ_CP146275.1"/>
</dbReference>
<reference evidence="2 3" key="1">
    <citation type="submission" date="2024-02" db="EMBL/GenBank/DDBJ databases">
        <title>Complete genome sequence of Pelagibacterium nitratireducens ZH15.</title>
        <authorList>
            <person name="Zhao L.H."/>
        </authorList>
    </citation>
    <scope>NUCLEOTIDE SEQUENCE [LARGE SCALE GENOMIC DNA]</scope>
    <source>
        <strain evidence="2 3">ZH15</strain>
    </source>
</reference>
<dbReference type="Gene3D" id="1.10.1750.10">
    <property type="match status" value="1"/>
</dbReference>
<dbReference type="Pfam" id="PF08299">
    <property type="entry name" value="Bac_DnaA_C"/>
    <property type="match status" value="1"/>
</dbReference>
<protein>
    <submittedName>
        <fullName evidence="2">Helix-turn-helix domain-containing protein</fullName>
    </submittedName>
</protein>
<evidence type="ECO:0000259" key="1">
    <source>
        <dbReference type="SMART" id="SM00760"/>
    </source>
</evidence>
<dbReference type="InterPro" id="IPR013159">
    <property type="entry name" value="DnaA_C"/>
</dbReference>
<feature type="domain" description="Chromosomal replication initiator DnaA C-terminal" evidence="1">
    <location>
        <begin position="23"/>
        <end position="92"/>
    </location>
</feature>
<accession>A0ABZ2I077</accession>
<evidence type="ECO:0000313" key="3">
    <source>
        <dbReference type="Proteomes" id="UP001369958"/>
    </source>
</evidence>
<dbReference type="SMART" id="SM00760">
    <property type="entry name" value="Bac_DnaA_C"/>
    <property type="match status" value="1"/>
</dbReference>